<evidence type="ECO:0000256" key="9">
    <source>
        <dbReference type="ARBA" id="ARBA00022741"/>
    </source>
</evidence>
<dbReference type="KEGG" id="oat:OAN307_c25430"/>
<keyword evidence="19" id="KW-1185">Reference proteome</keyword>
<feature type="domain" description="Histidine kinase" evidence="16">
    <location>
        <begin position="244"/>
        <end position="442"/>
    </location>
</feature>
<dbReference type="SUPFAM" id="SSF47384">
    <property type="entry name" value="Homodimeric domain of signal transducing histidine kinase"/>
    <property type="match status" value="1"/>
</dbReference>
<dbReference type="PANTHER" id="PTHR44936:SF5">
    <property type="entry name" value="SENSOR HISTIDINE KINASE ENVZ"/>
    <property type="match status" value="1"/>
</dbReference>
<keyword evidence="7" id="KW-0808">Transferase</keyword>
<evidence type="ECO:0000256" key="1">
    <source>
        <dbReference type="ARBA" id="ARBA00000085"/>
    </source>
</evidence>
<feature type="domain" description="HAMP" evidence="17">
    <location>
        <begin position="185"/>
        <end position="236"/>
    </location>
</feature>
<dbReference type="InterPro" id="IPR004358">
    <property type="entry name" value="Sig_transdc_His_kin-like_C"/>
</dbReference>
<evidence type="ECO:0000256" key="7">
    <source>
        <dbReference type="ARBA" id="ARBA00022679"/>
    </source>
</evidence>
<dbReference type="CDD" id="cd00082">
    <property type="entry name" value="HisKA"/>
    <property type="match status" value="1"/>
</dbReference>
<keyword evidence="13" id="KW-0902">Two-component regulatory system</keyword>
<evidence type="ECO:0000256" key="5">
    <source>
        <dbReference type="ARBA" id="ARBA00022519"/>
    </source>
</evidence>
<evidence type="ECO:0000256" key="15">
    <source>
        <dbReference type="SAM" id="Phobius"/>
    </source>
</evidence>
<evidence type="ECO:0000256" key="10">
    <source>
        <dbReference type="ARBA" id="ARBA00022777"/>
    </source>
</evidence>
<comment type="subcellular location">
    <subcellularLocation>
        <location evidence="2">Cell inner membrane</location>
        <topology evidence="2">Multi-pass membrane protein</topology>
    </subcellularLocation>
</comment>
<protein>
    <recommendedName>
        <fullName evidence="3">histidine kinase</fullName>
        <ecNumber evidence="3">2.7.13.3</ecNumber>
    </recommendedName>
</protein>
<dbReference type="GO" id="GO:0005524">
    <property type="term" value="F:ATP binding"/>
    <property type="evidence" value="ECO:0007669"/>
    <property type="project" value="UniProtKB-KW"/>
</dbReference>
<dbReference type="SMART" id="SM00387">
    <property type="entry name" value="HATPase_c"/>
    <property type="match status" value="1"/>
</dbReference>
<keyword evidence="5" id="KW-0997">Cell inner membrane</keyword>
<evidence type="ECO:0000256" key="2">
    <source>
        <dbReference type="ARBA" id="ARBA00004429"/>
    </source>
</evidence>
<dbReference type="InterPro" id="IPR036890">
    <property type="entry name" value="HATPase_C_sf"/>
</dbReference>
<evidence type="ECO:0000256" key="6">
    <source>
        <dbReference type="ARBA" id="ARBA00022553"/>
    </source>
</evidence>
<keyword evidence="4" id="KW-1003">Cell membrane</keyword>
<keyword evidence="12 15" id="KW-1133">Transmembrane helix</keyword>
<evidence type="ECO:0000259" key="16">
    <source>
        <dbReference type="PROSITE" id="PS50109"/>
    </source>
</evidence>
<keyword evidence="14 15" id="KW-0472">Membrane</keyword>
<keyword evidence="9" id="KW-0547">Nucleotide-binding</keyword>
<accession>M9RCJ8</accession>
<evidence type="ECO:0000256" key="13">
    <source>
        <dbReference type="ARBA" id="ARBA00023012"/>
    </source>
</evidence>
<evidence type="ECO:0000259" key="17">
    <source>
        <dbReference type="PROSITE" id="PS50885"/>
    </source>
</evidence>
<dbReference type="InterPro" id="IPR005467">
    <property type="entry name" value="His_kinase_dom"/>
</dbReference>
<dbReference type="InterPro" id="IPR050980">
    <property type="entry name" value="2C_sensor_his_kinase"/>
</dbReference>
<keyword evidence="10 18" id="KW-0418">Kinase</keyword>
<feature type="transmembrane region" description="Helical" evidence="15">
    <location>
        <begin position="21"/>
        <end position="42"/>
    </location>
</feature>
<dbReference type="InterPro" id="IPR003660">
    <property type="entry name" value="HAMP_dom"/>
</dbReference>
<evidence type="ECO:0000256" key="8">
    <source>
        <dbReference type="ARBA" id="ARBA00022692"/>
    </source>
</evidence>
<dbReference type="InterPro" id="IPR036097">
    <property type="entry name" value="HisK_dim/P_sf"/>
</dbReference>
<comment type="catalytic activity">
    <reaction evidence="1">
        <text>ATP + protein L-histidine = ADP + protein N-phospho-L-histidine.</text>
        <dbReference type="EC" id="2.7.13.3"/>
    </reaction>
</comment>
<evidence type="ECO:0000256" key="11">
    <source>
        <dbReference type="ARBA" id="ARBA00022840"/>
    </source>
</evidence>
<evidence type="ECO:0000256" key="14">
    <source>
        <dbReference type="ARBA" id="ARBA00023136"/>
    </source>
</evidence>
<dbReference type="PANTHER" id="PTHR44936">
    <property type="entry name" value="SENSOR PROTEIN CREC"/>
    <property type="match status" value="1"/>
</dbReference>
<dbReference type="AlphaFoldDB" id="M9RCJ8"/>
<dbReference type="SMART" id="SM00388">
    <property type="entry name" value="HisKA"/>
    <property type="match status" value="1"/>
</dbReference>
<sequence>MTYRMSFDWLKHYLPRSLYGRAALILILPIITLQLTVTLVFIQRHFEGVTEQMTRTVVLDLQYLLDRVNAAPDLATAQSIEGVVADPLQLVMTLPANAMPQTGVRRWFDFSGRVVEHTLQARIDGLGPVVLSDDRRVELWFETAHGPMMIEFRRNRVSASNPHQLLVWMVVLGVFMTVIAYIFLRNQLRPIKRLAAASTEYGRGRVVTYHPSGANEVRAAGHAFLDMRNRIERQTQTRTMMLSGVSHDLRTPLTRLRLGLGLLDGDEIEPLVRDVDDMQRLLDAFLDFARGDAQGDAELVDPIDLSAVILADAHRMGQAVSAGEMAGDGDVALRPLAIRRAVENLIGNALRYGGEARLSVIVTPRAVVFCVEDNGQGIPPDQREDAVRPFTRLDPARNQDRGSGVGLGLAIVEDIARAHGGTLRLGESDDLGGLKAEIVLGR</sequence>
<keyword evidence="6" id="KW-0597">Phosphoprotein</keyword>
<dbReference type="EC" id="2.7.13.3" evidence="3"/>
<dbReference type="Gene3D" id="3.30.565.10">
    <property type="entry name" value="Histidine kinase-like ATPase, C-terminal domain"/>
    <property type="match status" value="1"/>
</dbReference>
<name>M9RCJ8_9RHOB</name>
<dbReference type="PROSITE" id="PS50885">
    <property type="entry name" value="HAMP"/>
    <property type="match status" value="1"/>
</dbReference>
<dbReference type="SUPFAM" id="SSF55874">
    <property type="entry name" value="ATPase domain of HSP90 chaperone/DNA topoisomerase II/histidine kinase"/>
    <property type="match status" value="1"/>
</dbReference>
<dbReference type="InterPro" id="IPR003594">
    <property type="entry name" value="HATPase_dom"/>
</dbReference>
<organism evidence="18 19">
    <name type="scientific">Octadecabacter antarcticus 307</name>
    <dbReference type="NCBI Taxonomy" id="391626"/>
    <lineage>
        <taxon>Bacteria</taxon>
        <taxon>Pseudomonadati</taxon>
        <taxon>Pseudomonadota</taxon>
        <taxon>Alphaproteobacteria</taxon>
        <taxon>Rhodobacterales</taxon>
        <taxon>Roseobacteraceae</taxon>
        <taxon>Octadecabacter</taxon>
    </lineage>
</organism>
<reference evidence="18 19" key="1">
    <citation type="journal article" date="2013" name="PLoS ONE">
        <title>Poles Apart: Arctic and Antarctic Octadecabacter strains Share High Genome Plasticity and a New Type of Xanthorhodopsin.</title>
        <authorList>
            <person name="Vollmers J."/>
            <person name="Voget S."/>
            <person name="Dietrich S."/>
            <person name="Gollnow K."/>
            <person name="Smits M."/>
            <person name="Meyer K."/>
            <person name="Brinkhoff T."/>
            <person name="Simon M."/>
            <person name="Daniel R."/>
        </authorList>
    </citation>
    <scope>NUCLEOTIDE SEQUENCE [LARGE SCALE GENOMIC DNA]</scope>
    <source>
        <strain evidence="18 19">307</strain>
    </source>
</reference>
<evidence type="ECO:0000256" key="3">
    <source>
        <dbReference type="ARBA" id="ARBA00012438"/>
    </source>
</evidence>
<dbReference type="PRINTS" id="PR00344">
    <property type="entry name" value="BCTRLSENSOR"/>
</dbReference>
<proteinExistence type="predicted"/>
<evidence type="ECO:0000313" key="18">
    <source>
        <dbReference type="EMBL" id="AGI68141.1"/>
    </source>
</evidence>
<gene>
    <name evidence="18" type="ORF">OAN307_c25430</name>
</gene>
<feature type="transmembrane region" description="Helical" evidence="15">
    <location>
        <begin position="165"/>
        <end position="184"/>
    </location>
</feature>
<dbReference type="eggNOG" id="COG0642">
    <property type="taxonomic scope" value="Bacteria"/>
</dbReference>
<dbReference type="Proteomes" id="UP000005307">
    <property type="component" value="Chromosome"/>
</dbReference>
<evidence type="ECO:0000256" key="4">
    <source>
        <dbReference type="ARBA" id="ARBA00022475"/>
    </source>
</evidence>
<dbReference type="Pfam" id="PF00512">
    <property type="entry name" value="HisKA"/>
    <property type="match status" value="1"/>
</dbReference>
<dbReference type="Gene3D" id="1.10.287.130">
    <property type="match status" value="1"/>
</dbReference>
<dbReference type="HOGENOM" id="CLU_000445_89_27_5"/>
<keyword evidence="11" id="KW-0067">ATP-binding</keyword>
<dbReference type="STRING" id="391626.OAN307_c25430"/>
<dbReference type="GO" id="GO:0000155">
    <property type="term" value="F:phosphorelay sensor kinase activity"/>
    <property type="evidence" value="ECO:0007669"/>
    <property type="project" value="InterPro"/>
</dbReference>
<evidence type="ECO:0000313" key="19">
    <source>
        <dbReference type="Proteomes" id="UP000005307"/>
    </source>
</evidence>
<dbReference type="Pfam" id="PF00672">
    <property type="entry name" value="HAMP"/>
    <property type="match status" value="1"/>
</dbReference>
<dbReference type="PROSITE" id="PS50109">
    <property type="entry name" value="HIS_KIN"/>
    <property type="match status" value="1"/>
</dbReference>
<dbReference type="RefSeq" id="WP_015500155.1">
    <property type="nucleotide sequence ID" value="NC_020911.1"/>
</dbReference>
<dbReference type="GO" id="GO:0005886">
    <property type="term" value="C:plasma membrane"/>
    <property type="evidence" value="ECO:0007669"/>
    <property type="project" value="UniProtKB-SubCell"/>
</dbReference>
<dbReference type="InterPro" id="IPR003661">
    <property type="entry name" value="HisK_dim/P_dom"/>
</dbReference>
<dbReference type="EMBL" id="CP003740">
    <property type="protein sequence ID" value="AGI68141.1"/>
    <property type="molecule type" value="Genomic_DNA"/>
</dbReference>
<evidence type="ECO:0000256" key="12">
    <source>
        <dbReference type="ARBA" id="ARBA00022989"/>
    </source>
</evidence>
<dbReference type="Pfam" id="PF02518">
    <property type="entry name" value="HATPase_c"/>
    <property type="match status" value="1"/>
</dbReference>
<keyword evidence="8 15" id="KW-0812">Transmembrane</keyword>